<dbReference type="Gene3D" id="3.40.50.300">
    <property type="entry name" value="P-loop containing nucleotide triphosphate hydrolases"/>
    <property type="match status" value="1"/>
</dbReference>
<dbReference type="Proteomes" id="UP000224567">
    <property type="component" value="Unassembled WGS sequence"/>
</dbReference>
<evidence type="ECO:0000259" key="8">
    <source>
        <dbReference type="Pfam" id="PF23247"/>
    </source>
</evidence>
<evidence type="ECO:0000259" key="9">
    <source>
        <dbReference type="Pfam" id="PF23559"/>
    </source>
</evidence>
<sequence>MAGVFLQVPLEKAAMLASERLVSLWGLKAQVGKLEKSLEMISYGLKNQNIEFDSVNVLQKKIENLSNDADNVLDKIHYEILQLKVGVSIGYVKLPAKIRSIKQNLRDINKNGDKVLSLFSESPSRFCQESEVDRVGSRETFSFATDPIFVGRDEEFRRIIHVLLSHDKEKSFSYQEQYPFVLSIVGMGGLGKTCLARQVYSDRHIDFDFFVKIWVCVSEEFNVKKIFKLMLDAVSSGNNQLKSQEGIVNELRRRLKGKNCLLVLDDVWNANFAVWESFRRPLKGLKICILVTTRLQTVASITSDEIISLETLSDDSCWSVLREQAFGTGEVPAYLEPIGKEIVKKCEGIPLAAQLVGGLLRNQGKGAWLSILETDLLKVGTTQNILMQSLQLSYDHLPSLSLKRCFLLCSIFPIDYTLVREEMIQLWMAEGLIHCQGKNVKMEDAGNEFFDILITNSLLQVVEKDMYGIFRSCKMHSLVHDFAQFILKSHVYASRTMVLRNEISADIFMSIKFLRALILLSENIIALPNSIGKLIHLRYLDLSKSQISKLPNSICKLYFLQTLRLPSVRRLPSGMKKLGRLQHLHFTSFLESTEFPRHIGQLTCLQTLNFFNLTPGSGCQIEDLGCLKNLGGELVIKNLQLVSHREEAQKAELNKKSNLYKLEYSWSHNDVQNSENNDELVLDGLEPPPRLECLSIMNYFGPRFPKWVERHLPLNLVELRFHNCRRCREVPSLGQLKLLRHLELVGFHDVECIGSTFYGVESNNSGSNSLNDMIQVFPALEKLVLKDMPRLTEWKKIQSTPKADGDEGGCDVRMFPALIELSISNCPFLKNTPSHFEALRVLSIEGVESAKPVVNICSSSTTLVKVIIKDVKELTCRPDEILNKDDILSHLEAVSRSKYSTEAIPTIGEVLADDIPSSMSVPLPDLGMLSKYMDLRLEMLASSYSSRMQIQSQSSSYHNLLSEEDSYQLLQSERAPSIPEHLIFNECISGLKEPPPENVWRQAVMMIMTDNHLSLLPTSPDCPHLLLLFLQRSSRLRSIPNSFFTGMPWLRALDLSNIKLKVFPSSLFNLKELLVLILRNCDSIYEIPEQQLGAMKSLEVLDISGTELHNLPPGIGELTHLKHLHLSFYGADDEREASYLPDGLFSTDIITKLPDLRALSFGVHPEDKRWARDADKIIKDINRLQNLRYLHFYFPTEALLEMFIDMSHSWKINLLTRFKLVVGQNVKRIVDRVSRSEEHKYEKHDRCLRFVNGEEISNSVMKVLKRVTAFYLDHHTTISTISQFDLTGNKDLKFLLLRECPNIRVIIENEGGFEPVMPALEHLGIHYLWRLENICRKCLLPSGSFSALKSLMIDTCPGLKFLFDYSILGNVSSLEKLIVKDCILLKEMVKTAGEIVQVEVLPRLKILQLSYLPQLVLQSLWLDPVPDGSFCSLKSLTVNACQNMEFIFSHSVLRNLSNLEELVIESCFLLKQIIETSKVTFEFQVLPRLKVLKLSYLPELVSRNKWADPIPKGSFGILTSVIVKTCSKLEFIFPQTMLHCLSNLEELSVEDCKTLKEVIEETEDDQVILEDHGSALCSLKKLKLRHLPELVRVSNSSIPYVEKPDIVDCPKLKDVESEELSDQV</sequence>
<feature type="domain" description="Disease resistance protein At4g27190-like leucine-rich repeats" evidence="8">
    <location>
        <begin position="1281"/>
        <end position="1382"/>
    </location>
</feature>
<keyword evidence="2" id="KW-0433">Leucine-rich repeat</keyword>
<evidence type="ECO:0000256" key="2">
    <source>
        <dbReference type="ARBA" id="ARBA00022614"/>
    </source>
</evidence>
<dbReference type="FunFam" id="1.10.10.10:FF:000322">
    <property type="entry name" value="Probable disease resistance protein At1g63360"/>
    <property type="match status" value="1"/>
</dbReference>
<feature type="domain" description="Disease resistance protein At4g27190-like leucine-rich repeats" evidence="8">
    <location>
        <begin position="1506"/>
        <end position="1613"/>
    </location>
</feature>
<dbReference type="PANTHER" id="PTHR36766:SF70">
    <property type="entry name" value="DISEASE RESISTANCE PROTEIN RGA4"/>
    <property type="match status" value="1"/>
</dbReference>
<keyword evidence="5" id="KW-0611">Plant defense</keyword>
<feature type="domain" description="Disease resistance protein winged helix" evidence="9">
    <location>
        <begin position="411"/>
        <end position="483"/>
    </location>
</feature>
<protein>
    <submittedName>
        <fullName evidence="12">Uncharacterized protein</fullName>
    </submittedName>
</protein>
<evidence type="ECO:0000259" key="7">
    <source>
        <dbReference type="Pfam" id="PF00931"/>
    </source>
</evidence>
<proteinExistence type="inferred from homology"/>
<dbReference type="Pfam" id="PF23559">
    <property type="entry name" value="WHD_DRP"/>
    <property type="match status" value="1"/>
</dbReference>
<feature type="domain" description="Disease resistance protein At4g27190-like leucine-rich repeats" evidence="8">
    <location>
        <begin position="1415"/>
        <end position="1500"/>
    </location>
</feature>
<dbReference type="InterPro" id="IPR058922">
    <property type="entry name" value="WHD_DRP"/>
</dbReference>
<organism evidence="12 13">
    <name type="scientific">Capsicum baccatum</name>
    <name type="common">Peruvian pepper</name>
    <dbReference type="NCBI Taxonomy" id="33114"/>
    <lineage>
        <taxon>Eukaryota</taxon>
        <taxon>Viridiplantae</taxon>
        <taxon>Streptophyta</taxon>
        <taxon>Embryophyta</taxon>
        <taxon>Tracheophyta</taxon>
        <taxon>Spermatophyta</taxon>
        <taxon>Magnoliopsida</taxon>
        <taxon>eudicotyledons</taxon>
        <taxon>Gunneridae</taxon>
        <taxon>Pentapetalae</taxon>
        <taxon>asterids</taxon>
        <taxon>lamiids</taxon>
        <taxon>Solanales</taxon>
        <taxon>Solanaceae</taxon>
        <taxon>Solanoideae</taxon>
        <taxon>Capsiceae</taxon>
        <taxon>Capsicum</taxon>
    </lineage>
</organism>
<evidence type="ECO:0000313" key="13">
    <source>
        <dbReference type="Proteomes" id="UP000224567"/>
    </source>
</evidence>
<dbReference type="Gene3D" id="1.10.10.10">
    <property type="entry name" value="Winged helix-like DNA-binding domain superfamily/Winged helix DNA-binding domain"/>
    <property type="match status" value="1"/>
</dbReference>
<dbReference type="GO" id="GO:0006952">
    <property type="term" value="P:defense response"/>
    <property type="evidence" value="ECO:0007669"/>
    <property type="project" value="UniProtKB-KW"/>
</dbReference>
<dbReference type="EMBL" id="MLFT02000008">
    <property type="protein sequence ID" value="PHT40040.1"/>
    <property type="molecule type" value="Genomic_DNA"/>
</dbReference>
<dbReference type="PRINTS" id="PR00364">
    <property type="entry name" value="DISEASERSIST"/>
</dbReference>
<evidence type="ECO:0000256" key="1">
    <source>
        <dbReference type="ARBA" id="ARBA00008894"/>
    </source>
</evidence>
<evidence type="ECO:0000259" key="10">
    <source>
        <dbReference type="Pfam" id="PF23598"/>
    </source>
</evidence>
<keyword evidence="4" id="KW-0547">Nucleotide-binding</keyword>
<evidence type="ECO:0000313" key="12">
    <source>
        <dbReference type="EMBL" id="PHT40040.1"/>
    </source>
</evidence>
<dbReference type="GO" id="GO:0051707">
    <property type="term" value="P:response to other organism"/>
    <property type="evidence" value="ECO:0007669"/>
    <property type="project" value="UniProtKB-ARBA"/>
</dbReference>
<evidence type="ECO:0000256" key="5">
    <source>
        <dbReference type="ARBA" id="ARBA00022821"/>
    </source>
</evidence>
<dbReference type="InterPro" id="IPR036388">
    <property type="entry name" value="WH-like_DNA-bd_sf"/>
</dbReference>
<dbReference type="PANTHER" id="PTHR36766">
    <property type="entry name" value="PLANT BROAD-SPECTRUM MILDEW RESISTANCE PROTEIN RPW8"/>
    <property type="match status" value="1"/>
</dbReference>
<keyword evidence="6" id="KW-0067">ATP-binding</keyword>
<dbReference type="Gene3D" id="3.80.10.10">
    <property type="entry name" value="Ribonuclease Inhibitor"/>
    <property type="match status" value="3"/>
</dbReference>
<evidence type="ECO:0000256" key="3">
    <source>
        <dbReference type="ARBA" id="ARBA00022737"/>
    </source>
</evidence>
<gene>
    <name evidence="12" type="ORF">CQW23_18894</name>
</gene>
<keyword evidence="3" id="KW-0677">Repeat</keyword>
<evidence type="ECO:0000256" key="4">
    <source>
        <dbReference type="ARBA" id="ARBA00022741"/>
    </source>
</evidence>
<dbReference type="InterPro" id="IPR003591">
    <property type="entry name" value="Leu-rich_rpt_typical-subtyp"/>
</dbReference>
<dbReference type="GO" id="GO:0005524">
    <property type="term" value="F:ATP binding"/>
    <property type="evidence" value="ECO:0007669"/>
    <property type="project" value="UniProtKB-KW"/>
</dbReference>
<comment type="caution">
    <text evidence="12">The sequence shown here is derived from an EMBL/GenBank/DDBJ whole genome shotgun (WGS) entry which is preliminary data.</text>
</comment>
<dbReference type="PROSITE" id="PS51450">
    <property type="entry name" value="LRR"/>
    <property type="match status" value="1"/>
</dbReference>
<name>A0A2G2W481_CAPBA</name>
<dbReference type="InterPro" id="IPR001611">
    <property type="entry name" value="Leu-rich_rpt"/>
</dbReference>
<feature type="domain" description="NB-ARC" evidence="7">
    <location>
        <begin position="178"/>
        <end position="326"/>
    </location>
</feature>
<feature type="domain" description="R13L1/DRL21-like LRR repeat region" evidence="11">
    <location>
        <begin position="621"/>
        <end position="746"/>
    </location>
</feature>
<feature type="domain" description="Disease resistance R13L4/SHOC-2-like LRR" evidence="10">
    <location>
        <begin position="1048"/>
        <end position="1197"/>
    </location>
</feature>
<dbReference type="SUPFAM" id="SSF52540">
    <property type="entry name" value="P-loop containing nucleoside triphosphate hydrolases"/>
    <property type="match status" value="1"/>
</dbReference>
<dbReference type="InterPro" id="IPR055414">
    <property type="entry name" value="LRR_R13L4/SHOC2-like"/>
</dbReference>
<reference evidence="12 13" key="1">
    <citation type="journal article" date="2017" name="Genome Biol.">
        <title>New reference genome sequences of hot pepper reveal the massive evolution of plant disease-resistance genes by retroduplication.</title>
        <authorList>
            <person name="Kim S."/>
            <person name="Park J."/>
            <person name="Yeom S.I."/>
            <person name="Kim Y.M."/>
            <person name="Seo E."/>
            <person name="Kim K.T."/>
            <person name="Kim M.S."/>
            <person name="Lee J.M."/>
            <person name="Cheong K."/>
            <person name="Shin H.S."/>
            <person name="Kim S.B."/>
            <person name="Han K."/>
            <person name="Lee J."/>
            <person name="Park M."/>
            <person name="Lee H.A."/>
            <person name="Lee H.Y."/>
            <person name="Lee Y."/>
            <person name="Oh S."/>
            <person name="Lee J.H."/>
            <person name="Choi E."/>
            <person name="Choi E."/>
            <person name="Lee S.E."/>
            <person name="Jeon J."/>
            <person name="Kim H."/>
            <person name="Choi G."/>
            <person name="Song H."/>
            <person name="Lee J."/>
            <person name="Lee S.C."/>
            <person name="Kwon J.K."/>
            <person name="Lee H.Y."/>
            <person name="Koo N."/>
            <person name="Hong Y."/>
            <person name="Kim R.W."/>
            <person name="Kang W.H."/>
            <person name="Huh J.H."/>
            <person name="Kang B.C."/>
            <person name="Yang T.J."/>
            <person name="Lee Y.H."/>
            <person name="Bennetzen J.L."/>
            <person name="Choi D."/>
        </authorList>
    </citation>
    <scope>NUCLEOTIDE SEQUENCE [LARGE SCALE GENOMIC DNA]</scope>
    <source>
        <strain evidence="13">cv. PBC81</strain>
    </source>
</reference>
<dbReference type="SUPFAM" id="SSF52058">
    <property type="entry name" value="L domain-like"/>
    <property type="match status" value="2"/>
</dbReference>
<keyword evidence="13" id="KW-1185">Reference proteome</keyword>
<dbReference type="OrthoDB" id="1291980at2759"/>
<dbReference type="Pfam" id="PF25019">
    <property type="entry name" value="LRR_R13L1-DRL21"/>
    <property type="match status" value="1"/>
</dbReference>
<dbReference type="Pfam" id="PF00931">
    <property type="entry name" value="NB-ARC"/>
    <property type="match status" value="1"/>
</dbReference>
<dbReference type="InterPro" id="IPR027417">
    <property type="entry name" value="P-loop_NTPase"/>
</dbReference>
<dbReference type="InterPro" id="IPR002182">
    <property type="entry name" value="NB-ARC"/>
</dbReference>
<dbReference type="SMART" id="SM00369">
    <property type="entry name" value="LRR_TYP"/>
    <property type="match status" value="3"/>
</dbReference>
<dbReference type="GO" id="GO:0043531">
    <property type="term" value="F:ADP binding"/>
    <property type="evidence" value="ECO:0007669"/>
    <property type="project" value="InterPro"/>
</dbReference>
<reference evidence="13" key="2">
    <citation type="journal article" date="2017" name="J. Anim. Genet.">
        <title>Multiple reference genome sequences of hot pepper reveal the massive evolution of plant disease resistance genes by retroduplication.</title>
        <authorList>
            <person name="Kim S."/>
            <person name="Park J."/>
            <person name="Yeom S.-I."/>
            <person name="Kim Y.-M."/>
            <person name="Seo E."/>
            <person name="Kim K.-T."/>
            <person name="Kim M.-S."/>
            <person name="Lee J.M."/>
            <person name="Cheong K."/>
            <person name="Shin H.-S."/>
            <person name="Kim S.-B."/>
            <person name="Han K."/>
            <person name="Lee J."/>
            <person name="Park M."/>
            <person name="Lee H.-A."/>
            <person name="Lee H.-Y."/>
            <person name="Lee Y."/>
            <person name="Oh S."/>
            <person name="Lee J.H."/>
            <person name="Choi E."/>
            <person name="Choi E."/>
            <person name="Lee S.E."/>
            <person name="Jeon J."/>
            <person name="Kim H."/>
            <person name="Choi G."/>
            <person name="Song H."/>
            <person name="Lee J."/>
            <person name="Lee S.-C."/>
            <person name="Kwon J.-K."/>
            <person name="Lee H.-Y."/>
            <person name="Koo N."/>
            <person name="Hong Y."/>
            <person name="Kim R.W."/>
            <person name="Kang W.-H."/>
            <person name="Huh J.H."/>
            <person name="Kang B.-C."/>
            <person name="Yang T.-J."/>
            <person name="Lee Y.-H."/>
            <person name="Bennetzen J.L."/>
            <person name="Choi D."/>
        </authorList>
    </citation>
    <scope>NUCLEOTIDE SEQUENCE [LARGE SCALE GENOMIC DNA]</scope>
    <source>
        <strain evidence="13">cv. PBC81</strain>
    </source>
</reference>
<comment type="similarity">
    <text evidence="1">Belongs to the disease resistance NB-LRR family.</text>
</comment>
<evidence type="ECO:0000256" key="6">
    <source>
        <dbReference type="ARBA" id="ARBA00022840"/>
    </source>
</evidence>
<dbReference type="InterPro" id="IPR032675">
    <property type="entry name" value="LRR_dom_sf"/>
</dbReference>
<dbReference type="InterPro" id="IPR056789">
    <property type="entry name" value="LRR_R13L1-DRL21"/>
</dbReference>
<dbReference type="InterPro" id="IPR057135">
    <property type="entry name" value="At4g27190-like_LRR"/>
</dbReference>
<dbReference type="Pfam" id="PF23247">
    <property type="entry name" value="LRR_RPS2"/>
    <property type="match status" value="3"/>
</dbReference>
<accession>A0A2G2W481</accession>
<evidence type="ECO:0000259" key="11">
    <source>
        <dbReference type="Pfam" id="PF25019"/>
    </source>
</evidence>
<dbReference type="Pfam" id="PF23598">
    <property type="entry name" value="LRR_14"/>
    <property type="match status" value="1"/>
</dbReference>